<dbReference type="InterPro" id="IPR051741">
    <property type="entry name" value="PAR6_homolog"/>
</dbReference>
<dbReference type="GeneTree" id="ENSGT00950000183211"/>
<dbReference type="GO" id="GO:0005938">
    <property type="term" value="C:cell cortex"/>
    <property type="evidence" value="ECO:0007669"/>
    <property type="project" value="TreeGrafter"/>
</dbReference>
<dbReference type="Gene3D" id="3.10.20.90">
    <property type="entry name" value="Phosphatidylinositol 3-kinase Catalytic Subunit, Chain A, domain 1"/>
    <property type="match status" value="1"/>
</dbReference>
<accession>A0A8C0DRY3</accession>
<dbReference type="PANTHER" id="PTHR14102">
    <property type="entry name" value="PAR-6-RELATED"/>
    <property type="match status" value="1"/>
</dbReference>
<dbReference type="GO" id="GO:0007163">
    <property type="term" value="P:establishment or maintenance of cell polarity"/>
    <property type="evidence" value="ECO:0007669"/>
    <property type="project" value="TreeGrafter"/>
</dbReference>
<dbReference type="Pfam" id="PF00564">
    <property type="entry name" value="PB1"/>
    <property type="match status" value="1"/>
</dbReference>
<dbReference type="GO" id="GO:0005634">
    <property type="term" value="C:nucleus"/>
    <property type="evidence" value="ECO:0007669"/>
    <property type="project" value="TreeGrafter"/>
</dbReference>
<name>A0A8C0DRY3_BALMU</name>
<sequence length="113" mass="13402">MREYGELEGRKKHTENPLTWYLHTIQKFGTEFHQFLIERAKLGHFEEFYGLLQHVHKIPNVDILLGYTDIQGYLLSINKDDNYHITASTTNLLLRIFTQKKRKKQTVPLVQTC</sequence>
<reference evidence="2" key="1">
    <citation type="submission" date="2023-09" db="UniProtKB">
        <authorList>
            <consortium name="Ensembl"/>
        </authorList>
    </citation>
    <scope>IDENTIFICATION</scope>
</reference>
<dbReference type="SUPFAM" id="SSF54277">
    <property type="entry name" value="CAD &amp; PB1 domains"/>
    <property type="match status" value="1"/>
</dbReference>
<organism evidence="2">
    <name type="scientific">Balaenoptera musculus</name>
    <name type="common">Blue whale</name>
    <dbReference type="NCBI Taxonomy" id="9771"/>
    <lineage>
        <taxon>Eukaryota</taxon>
        <taxon>Metazoa</taxon>
        <taxon>Chordata</taxon>
        <taxon>Craniata</taxon>
        <taxon>Vertebrata</taxon>
        <taxon>Euteleostomi</taxon>
        <taxon>Mammalia</taxon>
        <taxon>Eutheria</taxon>
        <taxon>Laurasiatheria</taxon>
        <taxon>Artiodactyla</taxon>
        <taxon>Whippomorpha</taxon>
        <taxon>Cetacea</taxon>
        <taxon>Mysticeti</taxon>
        <taxon>Balaenopteridae</taxon>
        <taxon>Balaenoptera</taxon>
    </lineage>
</organism>
<proteinExistence type="predicted"/>
<dbReference type="GO" id="GO:0007098">
    <property type="term" value="P:centrosome cycle"/>
    <property type="evidence" value="ECO:0007669"/>
    <property type="project" value="TreeGrafter"/>
</dbReference>
<dbReference type="PANTHER" id="PTHR14102:SF4">
    <property type="entry name" value="PARTITIONING DEFECTIVE 6 HOMOLOG BETA"/>
    <property type="match status" value="1"/>
</dbReference>
<dbReference type="GO" id="GO:0016324">
    <property type="term" value="C:apical plasma membrane"/>
    <property type="evidence" value="ECO:0007669"/>
    <property type="project" value="TreeGrafter"/>
</dbReference>
<evidence type="ECO:0000259" key="1">
    <source>
        <dbReference type="Pfam" id="PF00564"/>
    </source>
</evidence>
<dbReference type="GO" id="GO:0060341">
    <property type="term" value="P:regulation of cellular localization"/>
    <property type="evidence" value="ECO:0007669"/>
    <property type="project" value="TreeGrafter"/>
</dbReference>
<dbReference type="InterPro" id="IPR000270">
    <property type="entry name" value="PB1_dom"/>
</dbReference>
<protein>
    <recommendedName>
        <fullName evidence="1">PB1 domain-containing protein</fullName>
    </recommendedName>
</protein>
<dbReference type="Ensembl" id="ENSBMST00010026459.1">
    <property type="protein sequence ID" value="ENSBMSP00010024020.1"/>
    <property type="gene ID" value="ENSBMSG00010017462.1"/>
</dbReference>
<feature type="domain" description="PB1" evidence="1">
    <location>
        <begin position="28"/>
        <end position="98"/>
    </location>
</feature>
<evidence type="ECO:0000313" key="2">
    <source>
        <dbReference type="Ensembl" id="ENSBMSP00010024020.1"/>
    </source>
</evidence>
<dbReference type="AlphaFoldDB" id="A0A8C0DRY3"/>